<organism evidence="2 3">
    <name type="scientific">Streptomyces cahuitamycinicus</name>
    <dbReference type="NCBI Taxonomy" id="2070367"/>
    <lineage>
        <taxon>Bacteria</taxon>
        <taxon>Bacillati</taxon>
        <taxon>Actinomycetota</taxon>
        <taxon>Actinomycetes</taxon>
        <taxon>Kitasatosporales</taxon>
        <taxon>Streptomycetaceae</taxon>
        <taxon>Streptomyces</taxon>
    </lineage>
</organism>
<dbReference type="EMBL" id="POUC01000191">
    <property type="protein sequence ID" value="PNG19741.1"/>
    <property type="molecule type" value="Genomic_DNA"/>
</dbReference>
<evidence type="ECO:0000256" key="1">
    <source>
        <dbReference type="SAM" id="MobiDB-lite"/>
    </source>
</evidence>
<feature type="region of interest" description="Disordered" evidence="1">
    <location>
        <begin position="100"/>
        <end position="145"/>
    </location>
</feature>
<evidence type="ECO:0000313" key="3">
    <source>
        <dbReference type="Proteomes" id="UP000235943"/>
    </source>
</evidence>
<comment type="caution">
    <text evidence="2">The sequence shown here is derived from an EMBL/GenBank/DDBJ whole genome shotgun (WGS) entry which is preliminary data.</text>
</comment>
<sequence>MPKLHKDAQVEVKLDATAGLVEVALSDEQRRQLFENPGETIVAIVELSSVQYTGHAKGEEKQPQVKLRVTGCEAARDDEETAALLEAKRAMWRARRMDGTLDEIGNGPRKAGHLLDASFAGHPTEAEYRQAEREKEERRRAEFVR</sequence>
<keyword evidence="3" id="KW-1185">Reference proteome</keyword>
<feature type="compositionally biased region" description="Basic and acidic residues" evidence="1">
    <location>
        <begin position="124"/>
        <end position="145"/>
    </location>
</feature>
<protein>
    <submittedName>
        <fullName evidence="2">Uncharacterized protein</fullName>
    </submittedName>
</protein>
<dbReference type="OrthoDB" id="4212882at2"/>
<dbReference type="AlphaFoldDB" id="A0A2N8TL51"/>
<dbReference type="Proteomes" id="UP000235943">
    <property type="component" value="Unassembled WGS sequence"/>
</dbReference>
<accession>A0A2N8TL51</accession>
<dbReference type="RefSeq" id="WP_102911137.1">
    <property type="nucleotide sequence ID" value="NZ_POUC01000191.1"/>
</dbReference>
<proteinExistence type="predicted"/>
<name>A0A2N8TL51_9ACTN</name>
<evidence type="ECO:0000313" key="2">
    <source>
        <dbReference type="EMBL" id="PNG19741.1"/>
    </source>
</evidence>
<gene>
    <name evidence="2" type="ORF">C1J00_24055</name>
</gene>
<reference evidence="2 3" key="1">
    <citation type="submission" date="2018-01" db="EMBL/GenBank/DDBJ databases">
        <title>Draft genome sequence of Streptomyces sp. 13K301.</title>
        <authorList>
            <person name="Sahin N."/>
            <person name="Saygin H."/>
            <person name="Ay H."/>
        </authorList>
    </citation>
    <scope>NUCLEOTIDE SEQUENCE [LARGE SCALE GENOMIC DNA]</scope>
    <source>
        <strain evidence="2 3">13K301</strain>
    </source>
</reference>